<dbReference type="OrthoDB" id="5731290at2"/>
<protein>
    <submittedName>
        <fullName evidence="2">Uncharacterized protein</fullName>
    </submittedName>
</protein>
<feature type="transmembrane region" description="Helical" evidence="1">
    <location>
        <begin position="43"/>
        <end position="63"/>
    </location>
</feature>
<keyword evidence="1" id="KW-0812">Transmembrane</keyword>
<dbReference type="AlphaFoldDB" id="A0A4Y8UHE2"/>
<proteinExistence type="predicted"/>
<evidence type="ECO:0000256" key="1">
    <source>
        <dbReference type="SAM" id="Phobius"/>
    </source>
</evidence>
<name>A0A4Y8UHE2_9GAMM</name>
<dbReference type="Proteomes" id="UP000298133">
    <property type="component" value="Unassembled WGS sequence"/>
</dbReference>
<keyword evidence="3" id="KW-1185">Reference proteome</keyword>
<dbReference type="EMBL" id="SPIA01000004">
    <property type="protein sequence ID" value="TFH67224.1"/>
    <property type="molecule type" value="Genomic_DNA"/>
</dbReference>
<evidence type="ECO:0000313" key="3">
    <source>
        <dbReference type="Proteomes" id="UP000298133"/>
    </source>
</evidence>
<keyword evidence="1" id="KW-1133">Transmembrane helix</keyword>
<gene>
    <name evidence="2" type="ORF">E3W66_09395</name>
</gene>
<reference evidence="2 3" key="1">
    <citation type="submission" date="2019-03" db="EMBL/GenBank/DDBJ databases">
        <title>Draft genome of Gammaproteobacteria bacterium LSUCC0057, a member of the SAR92 clade.</title>
        <authorList>
            <person name="Lanclos V.C."/>
            <person name="Doiron C."/>
            <person name="Henson M.W."/>
            <person name="Thrash J.C."/>
        </authorList>
    </citation>
    <scope>NUCLEOTIDE SEQUENCE [LARGE SCALE GENOMIC DNA]</scope>
    <source>
        <strain evidence="2 3">LSUCC0057</strain>
    </source>
</reference>
<organism evidence="2 3">
    <name type="scientific">Gammaproteobacteria bacterium LSUCC0057</name>
    <dbReference type="NCBI Taxonomy" id="2559237"/>
    <lineage>
        <taxon>Bacteria</taxon>
        <taxon>Pseudomonadati</taxon>
        <taxon>Pseudomonadota</taxon>
        <taxon>Gammaproteobacteria</taxon>
        <taxon>Cellvibrionales</taxon>
        <taxon>Porticoccaceae</taxon>
        <taxon>SAR92 clade</taxon>
    </lineage>
</organism>
<accession>A0A4Y8UHE2</accession>
<evidence type="ECO:0000313" key="2">
    <source>
        <dbReference type="EMBL" id="TFH67224.1"/>
    </source>
</evidence>
<sequence length="164" mass="17555">MSYLLKALQKADRERQRTAPSTEQFLHDHSTTAERHAHGWRRVSVCALVIVALAALVVSYRWLTASTAATGAPVVVSPSSAVVAARASSAALPVQQPAEPMPALELTITGHLFVASGHSANKLLTAQGVLRVGEQLPNGWQLVDLDQRAAHFRRAGQALSVPLR</sequence>
<comment type="caution">
    <text evidence="2">The sequence shown here is derived from an EMBL/GenBank/DDBJ whole genome shotgun (WGS) entry which is preliminary data.</text>
</comment>
<keyword evidence="1" id="KW-0472">Membrane</keyword>